<dbReference type="InterPro" id="IPR035595">
    <property type="entry name" value="UDP_glycos_trans_CS"/>
</dbReference>
<dbReference type="EC" id="2.4.1.-" evidence="4"/>
<protein>
    <recommendedName>
        <fullName evidence="4">Glycosyltransferase</fullName>
        <ecNumber evidence="4">2.4.1.-</ecNumber>
    </recommendedName>
</protein>
<evidence type="ECO:0000256" key="4">
    <source>
        <dbReference type="RuleBase" id="RU362057"/>
    </source>
</evidence>
<evidence type="ECO:0000256" key="3">
    <source>
        <dbReference type="RuleBase" id="RU003718"/>
    </source>
</evidence>
<dbReference type="GO" id="GO:0035251">
    <property type="term" value="F:UDP-glucosyltransferase activity"/>
    <property type="evidence" value="ECO:0000318"/>
    <property type="project" value="GO_Central"/>
</dbReference>
<dbReference type="Pfam" id="PF00201">
    <property type="entry name" value="UDPGT"/>
    <property type="match status" value="1"/>
</dbReference>
<reference evidence="6" key="1">
    <citation type="journal article" date="2013" name="Science">
        <title>The Amborella genome and the evolution of flowering plants.</title>
        <authorList>
            <consortium name="Amborella Genome Project"/>
        </authorList>
    </citation>
    <scope>NUCLEOTIDE SEQUENCE [LARGE SCALE GENOMIC DNA]</scope>
</reference>
<dbReference type="Proteomes" id="UP000017836">
    <property type="component" value="Unassembled WGS sequence"/>
</dbReference>
<organism evidence="5 6">
    <name type="scientific">Amborella trichopoda</name>
    <dbReference type="NCBI Taxonomy" id="13333"/>
    <lineage>
        <taxon>Eukaryota</taxon>
        <taxon>Viridiplantae</taxon>
        <taxon>Streptophyta</taxon>
        <taxon>Embryophyta</taxon>
        <taxon>Tracheophyta</taxon>
        <taxon>Spermatophyta</taxon>
        <taxon>Magnoliopsida</taxon>
        <taxon>Amborellales</taxon>
        <taxon>Amborellaceae</taxon>
        <taxon>Amborella</taxon>
    </lineage>
</organism>
<dbReference type="HOGENOM" id="CLU_001724_2_3_1"/>
<keyword evidence="6" id="KW-1185">Reference proteome</keyword>
<evidence type="ECO:0000313" key="5">
    <source>
        <dbReference type="EMBL" id="ERN10084.1"/>
    </source>
</evidence>
<dbReference type="KEGG" id="atr:18438253"/>
<dbReference type="CDD" id="cd03784">
    <property type="entry name" value="GT1_Gtf-like"/>
    <property type="match status" value="1"/>
</dbReference>
<evidence type="ECO:0000256" key="2">
    <source>
        <dbReference type="ARBA" id="ARBA00022679"/>
    </source>
</evidence>
<dbReference type="InterPro" id="IPR050481">
    <property type="entry name" value="UDP-glycosyltransf_plant"/>
</dbReference>
<sequence>METAAVVGVGHEVRPLHVAMFPWLAFGHINPYVYLANKLAGDAATRVTIVSAPGNLPQISPSILLPSLITLLPLPLPHIDGLPPGLECTTDATFLQAELLKDALDATQPQVVSILRDLAPDLVVYDFSYCWLPTVAHKLGIRAVYFSVFSAASDGYTMVCERRANGTFPTSEELERSPLGFPSGCNFVLRPFEARQFMYLYTSFAGKPSVYDRVTRSIREADALLFKTCSEMEGPFCDYIAAQHKKPILLAGPAIPGPNQQRIGIAALDNEWSTWLSSHPAGSVVFCAFGSETFLTEKEIQELLLGIEMTGLPFAVVLNFPSPHPIQSPMPEGFEERVRGRGVVKTGWVQQRLILGHESVGGFLCHSGFGSLIEGVVSGCQLVLLPLKGDQFLNARLMGRELRVGVEVERRAEDGFFRREDVCKAVRCVMVEADKEPGKRVRENHERLKQFLLDDKVQCRTFEEDFVKKLRCLLV</sequence>
<comment type="similarity">
    <text evidence="1 3">Belongs to the UDP-glycosyltransferase family.</text>
</comment>
<evidence type="ECO:0000313" key="6">
    <source>
        <dbReference type="Proteomes" id="UP000017836"/>
    </source>
</evidence>
<dbReference type="OrthoDB" id="5835829at2759"/>
<dbReference type="InterPro" id="IPR002213">
    <property type="entry name" value="UDP_glucos_trans"/>
</dbReference>
<dbReference type="PANTHER" id="PTHR48049">
    <property type="entry name" value="GLYCOSYLTRANSFERASE"/>
    <property type="match status" value="1"/>
</dbReference>
<dbReference type="Gramene" id="ERN10084">
    <property type="protein sequence ID" value="ERN10084"/>
    <property type="gene ID" value="AMTR_s00013p00259270"/>
</dbReference>
<dbReference type="AlphaFoldDB" id="W1PQK6"/>
<dbReference type="PANTHER" id="PTHR48049:SF84">
    <property type="entry name" value="UDP-GLYCOSYLTRANSFERASE 79A6"/>
    <property type="match status" value="1"/>
</dbReference>
<evidence type="ECO:0000256" key="1">
    <source>
        <dbReference type="ARBA" id="ARBA00009995"/>
    </source>
</evidence>
<dbReference type="STRING" id="13333.W1PQK6"/>
<dbReference type="FunFam" id="3.40.50.2000:FF:000037">
    <property type="entry name" value="Glycosyltransferase"/>
    <property type="match status" value="1"/>
</dbReference>
<accession>W1PQK6</accession>
<proteinExistence type="inferred from homology"/>
<dbReference type="eggNOG" id="KOG1192">
    <property type="taxonomic scope" value="Eukaryota"/>
</dbReference>
<dbReference type="PROSITE" id="PS00375">
    <property type="entry name" value="UDPGT"/>
    <property type="match status" value="1"/>
</dbReference>
<gene>
    <name evidence="5" type="ORF">AMTR_s00013p00259270</name>
</gene>
<keyword evidence="3" id="KW-0328">Glycosyltransferase</keyword>
<dbReference type="Gene3D" id="3.40.50.2000">
    <property type="entry name" value="Glycogen Phosphorylase B"/>
    <property type="match status" value="2"/>
</dbReference>
<keyword evidence="2 3" id="KW-0808">Transferase</keyword>
<dbReference type="SUPFAM" id="SSF53756">
    <property type="entry name" value="UDP-Glycosyltransferase/glycogen phosphorylase"/>
    <property type="match status" value="1"/>
</dbReference>
<name>W1PQK6_AMBTC</name>
<dbReference type="EMBL" id="KI392979">
    <property type="protein sequence ID" value="ERN10084.1"/>
    <property type="molecule type" value="Genomic_DNA"/>
</dbReference>
<dbReference type="OMA" id="IKTCAEM"/>